<protein>
    <submittedName>
        <fullName evidence="2">Uncharacterized protein</fullName>
    </submittedName>
</protein>
<dbReference type="AlphaFoldDB" id="A0A0A9HQF9"/>
<evidence type="ECO:0000256" key="1">
    <source>
        <dbReference type="SAM" id="MobiDB-lite"/>
    </source>
</evidence>
<evidence type="ECO:0000313" key="2">
    <source>
        <dbReference type="EMBL" id="JAE39395.1"/>
    </source>
</evidence>
<reference evidence="2" key="1">
    <citation type="submission" date="2014-09" db="EMBL/GenBank/DDBJ databases">
        <authorList>
            <person name="Magalhaes I.L.F."/>
            <person name="Oliveira U."/>
            <person name="Santos F.R."/>
            <person name="Vidigal T.H.D.A."/>
            <person name="Brescovit A.D."/>
            <person name="Santos A.J."/>
        </authorList>
    </citation>
    <scope>NUCLEOTIDE SEQUENCE</scope>
    <source>
        <tissue evidence="2">Shoot tissue taken approximately 20 cm above the soil surface</tissue>
    </source>
</reference>
<reference evidence="2" key="2">
    <citation type="journal article" date="2015" name="Data Brief">
        <title>Shoot transcriptome of the giant reed, Arundo donax.</title>
        <authorList>
            <person name="Barrero R.A."/>
            <person name="Guerrero F.D."/>
            <person name="Moolhuijzen P."/>
            <person name="Goolsby J.A."/>
            <person name="Tidwell J."/>
            <person name="Bellgard S.E."/>
            <person name="Bellgard M.I."/>
        </authorList>
    </citation>
    <scope>NUCLEOTIDE SEQUENCE</scope>
    <source>
        <tissue evidence="2">Shoot tissue taken approximately 20 cm above the soil surface</tissue>
    </source>
</reference>
<proteinExistence type="predicted"/>
<organism evidence="2">
    <name type="scientific">Arundo donax</name>
    <name type="common">Giant reed</name>
    <name type="synonym">Donax arundinaceus</name>
    <dbReference type="NCBI Taxonomy" id="35708"/>
    <lineage>
        <taxon>Eukaryota</taxon>
        <taxon>Viridiplantae</taxon>
        <taxon>Streptophyta</taxon>
        <taxon>Embryophyta</taxon>
        <taxon>Tracheophyta</taxon>
        <taxon>Spermatophyta</taxon>
        <taxon>Magnoliopsida</taxon>
        <taxon>Liliopsida</taxon>
        <taxon>Poales</taxon>
        <taxon>Poaceae</taxon>
        <taxon>PACMAD clade</taxon>
        <taxon>Arundinoideae</taxon>
        <taxon>Arundineae</taxon>
        <taxon>Arundo</taxon>
    </lineage>
</organism>
<feature type="region of interest" description="Disordered" evidence="1">
    <location>
        <begin position="1"/>
        <end position="39"/>
    </location>
</feature>
<sequence>MRQKTSEKKGVVAEKTAVQSTGSPLHGPSSSGLRLCDGGRPLKLEEDMEKTPVIDSCTPTSSDSDCVVLKSVGNPYCSVDGPEKAS</sequence>
<dbReference type="EMBL" id="GBRH01158501">
    <property type="protein sequence ID" value="JAE39395.1"/>
    <property type="molecule type" value="Transcribed_RNA"/>
</dbReference>
<name>A0A0A9HQF9_ARUDO</name>
<feature type="compositionally biased region" description="Low complexity" evidence="1">
    <location>
        <begin position="20"/>
        <end position="35"/>
    </location>
</feature>
<accession>A0A0A9HQF9</accession>
<feature type="compositionally biased region" description="Basic and acidic residues" evidence="1">
    <location>
        <begin position="1"/>
        <end position="12"/>
    </location>
</feature>